<name>A0AA39PW66_9AGAR</name>
<evidence type="ECO:0000256" key="1">
    <source>
        <dbReference type="SAM" id="Coils"/>
    </source>
</evidence>
<gene>
    <name evidence="4" type="ORF">IW261DRAFT_1434469</name>
</gene>
<dbReference type="PANTHER" id="PTHR12673">
    <property type="entry name" value="FACIOGENITAL DYSPLASIA PROTEIN"/>
    <property type="match status" value="1"/>
</dbReference>
<evidence type="ECO:0000256" key="2">
    <source>
        <dbReference type="SAM" id="MobiDB-lite"/>
    </source>
</evidence>
<dbReference type="EMBL" id="JAUEPR010000001">
    <property type="protein sequence ID" value="KAK0490866.1"/>
    <property type="molecule type" value="Genomic_DNA"/>
</dbReference>
<feature type="compositionally biased region" description="Pro residues" evidence="2">
    <location>
        <begin position="853"/>
        <end position="869"/>
    </location>
</feature>
<dbReference type="Pfam" id="PF00621">
    <property type="entry name" value="RhoGEF"/>
    <property type="match status" value="1"/>
</dbReference>
<accession>A0AA39PW66</accession>
<comment type="caution">
    <text evidence="4">The sequence shown here is derived from an EMBL/GenBank/DDBJ whole genome shotgun (WGS) entry which is preliminary data.</text>
</comment>
<sequence>MALSTSPRKVIPLATGDEARHRQEPLGPGLSTKRVFFCGVVVEGSESGKRLPEEIQELVLSLGHLLEPNADANILSSEGDAQASDSNGMTRKRALTDSSALSSVISELVSTERSYVRRLQILKNDYADPLRNFAKSKSTAILPAYEAKTLFGNVDNLLPVNEAFLTDLEKMMAPNGPKTVGGVGDVALRHFKQLRGFEQYKQYYVKREDAQMIFEREVSRRSSPFAAYIDRIKYQSADTKNRVGLRELLMDPVQRIPRYTLMFRIMIKHMSPSDPQRAKLIEADEIASKIALAETDEQTKRASIFYCLSSNIHEFPPDLFSNSRRFIDCIDVVDIISDAPNSSSASVANSPAVSLHCSLILFDDKMLIVKRPSNGDKGCRALAGLDDLDKVTKASGIGNGRRKNGMTCKGVVDITEIAAADVGGSDFHLYLENPPQDLSDRWSNRPLRCLSAVHPPSSANIDPEDDKIRFLENLWNAQAKYRARAGQSVVLRSDEVEVESKSSKTTMARTYYNVYQRKAFLQEFKKTKIVVHIDAFGSADKLPFGIHGPPFAIVRLQPLAGGVCRYKVTSSDPSDQGEEDIVQTARVPNRIVLTIHQYGLFEFRSGRNSRPSTPTARSKASMFGLDVISRNLFNSRPASSVGDFLTGSINSHRRSRSVASSSTYTHTTTTGGDSIGRFSQRSTTTLATSADEDSVRSRSSAKRSIKRGMSPASSFERGSSRSLSRASSSQSLSRGSDADYSDLEDEDPSLMDNIRDLDASERNLVLQLRLARKNSKNQNERQPVAPLATPSEEAIYEEEPPHPVRPPSRASTSRSSNSTSRDSNSQRTVTGSSTENPRQSRSLHVSENRPMGPRSPSPLPPSKSRPPSPGVFREDDSDSGPSRPSTPVRSAGIPRSRRQPFYPTGNTDTTPRPLSSQTTVVEPLSIKKKPLARSATNATATTIHSTHTTTRSTTHSDSGHSSHSSHSRPSSSSSASSSSHSSYRANEINTTPVAPTRKTHGSPLSRSQARITSPRQTTTQIRAPTPAASDGSQGVDMDEVLKMSCATKEDLESAHRAVKRIKLEVENLRFAATKRDGESISRPSSPVKGFSTPQRPPPLTKAAQERLNEMRTLISQRTGDSTPVNRVRNPIFDAPFRSATPGADNLNFSMLDSLIADAEGSLSRGISDCENLMVSLDEVPFVLAEKTKELEKSKVEAQNTRRQCEVMKSLLDDATTEREILYEAFNEELDGMFNDVNLPEDDAWIAMSNDLRKTKEARNALSKENSYGILDISKGQLAEAELKQEEWANLLRSHGLIP</sequence>
<feature type="compositionally biased region" description="Low complexity" evidence="2">
    <location>
        <begin position="657"/>
        <end position="670"/>
    </location>
</feature>
<feature type="compositionally biased region" description="Polar residues" evidence="2">
    <location>
        <begin position="904"/>
        <end position="920"/>
    </location>
</feature>
<feature type="compositionally biased region" description="Polar residues" evidence="2">
    <location>
        <begin position="826"/>
        <end position="845"/>
    </location>
</feature>
<protein>
    <recommendedName>
        <fullName evidence="3">DH domain-containing protein</fullName>
    </recommendedName>
</protein>
<dbReference type="Proteomes" id="UP001175227">
    <property type="component" value="Unassembled WGS sequence"/>
</dbReference>
<dbReference type="InterPro" id="IPR000219">
    <property type="entry name" value="DH_dom"/>
</dbReference>
<evidence type="ECO:0000259" key="3">
    <source>
        <dbReference type="PROSITE" id="PS50010"/>
    </source>
</evidence>
<feature type="compositionally biased region" description="Low complexity" evidence="2">
    <location>
        <begin position="934"/>
        <end position="982"/>
    </location>
</feature>
<feature type="compositionally biased region" description="Low complexity" evidence="2">
    <location>
        <begin position="710"/>
        <end position="735"/>
    </location>
</feature>
<dbReference type="SUPFAM" id="SSF48065">
    <property type="entry name" value="DBL homology domain (DH-domain)"/>
    <property type="match status" value="1"/>
</dbReference>
<feature type="compositionally biased region" description="Acidic residues" evidence="2">
    <location>
        <begin position="739"/>
        <end position="749"/>
    </location>
</feature>
<keyword evidence="5" id="KW-1185">Reference proteome</keyword>
<feature type="domain" description="DH" evidence="3">
    <location>
        <begin position="100"/>
        <end position="297"/>
    </location>
</feature>
<dbReference type="GO" id="GO:0005085">
    <property type="term" value="F:guanyl-nucleotide exchange factor activity"/>
    <property type="evidence" value="ECO:0007669"/>
    <property type="project" value="InterPro"/>
</dbReference>
<dbReference type="InterPro" id="IPR035899">
    <property type="entry name" value="DBL_dom_sf"/>
</dbReference>
<feature type="coiled-coil region" evidence="1">
    <location>
        <begin position="1183"/>
        <end position="1217"/>
    </location>
</feature>
<evidence type="ECO:0000313" key="5">
    <source>
        <dbReference type="Proteomes" id="UP001175227"/>
    </source>
</evidence>
<feature type="compositionally biased region" description="Polar residues" evidence="2">
    <location>
        <begin position="879"/>
        <end position="888"/>
    </location>
</feature>
<organism evidence="4 5">
    <name type="scientific">Armillaria novae-zelandiae</name>
    <dbReference type="NCBI Taxonomy" id="153914"/>
    <lineage>
        <taxon>Eukaryota</taxon>
        <taxon>Fungi</taxon>
        <taxon>Dikarya</taxon>
        <taxon>Basidiomycota</taxon>
        <taxon>Agaricomycotina</taxon>
        <taxon>Agaricomycetes</taxon>
        <taxon>Agaricomycetidae</taxon>
        <taxon>Agaricales</taxon>
        <taxon>Marasmiineae</taxon>
        <taxon>Physalacriaceae</taxon>
        <taxon>Armillaria</taxon>
    </lineage>
</organism>
<dbReference type="PROSITE" id="PS50010">
    <property type="entry name" value="DH_2"/>
    <property type="match status" value="1"/>
</dbReference>
<feature type="compositionally biased region" description="Polar residues" evidence="2">
    <location>
        <begin position="983"/>
        <end position="993"/>
    </location>
</feature>
<dbReference type="GO" id="GO:0005737">
    <property type="term" value="C:cytoplasm"/>
    <property type="evidence" value="ECO:0007669"/>
    <property type="project" value="TreeGrafter"/>
</dbReference>
<dbReference type="SMART" id="SM00325">
    <property type="entry name" value="RhoGEF"/>
    <property type="match status" value="1"/>
</dbReference>
<dbReference type="CDD" id="cd00160">
    <property type="entry name" value="RhoGEF"/>
    <property type="match status" value="1"/>
</dbReference>
<feature type="region of interest" description="Disordered" evidence="2">
    <location>
        <begin position="1074"/>
        <end position="1099"/>
    </location>
</feature>
<feature type="region of interest" description="Disordered" evidence="2">
    <location>
        <begin position="1"/>
        <end position="27"/>
    </location>
</feature>
<proteinExistence type="predicted"/>
<evidence type="ECO:0000313" key="4">
    <source>
        <dbReference type="EMBL" id="KAK0490866.1"/>
    </source>
</evidence>
<feature type="compositionally biased region" description="Low complexity" evidence="2">
    <location>
        <begin position="807"/>
        <end position="825"/>
    </location>
</feature>
<keyword evidence="1" id="KW-0175">Coiled coil</keyword>
<dbReference type="Gene3D" id="1.20.900.10">
    <property type="entry name" value="Dbl homology (DH) domain"/>
    <property type="match status" value="1"/>
</dbReference>
<dbReference type="PANTHER" id="PTHR12673:SF270">
    <property type="entry name" value="FYVE-TYPE DOMAIN-CONTAINING PROTEIN"/>
    <property type="match status" value="1"/>
</dbReference>
<feature type="compositionally biased region" description="Polar residues" evidence="2">
    <location>
        <begin position="677"/>
        <end position="688"/>
    </location>
</feature>
<feature type="region of interest" description="Disordered" evidence="2">
    <location>
        <begin position="773"/>
        <end position="1036"/>
    </location>
</feature>
<dbReference type="InterPro" id="IPR051092">
    <property type="entry name" value="FYVE_RhoGEF_PH"/>
</dbReference>
<reference evidence="4" key="1">
    <citation type="submission" date="2023-06" db="EMBL/GenBank/DDBJ databases">
        <authorList>
            <consortium name="Lawrence Berkeley National Laboratory"/>
            <person name="Ahrendt S."/>
            <person name="Sahu N."/>
            <person name="Indic B."/>
            <person name="Wong-Bajracharya J."/>
            <person name="Merenyi Z."/>
            <person name="Ke H.-M."/>
            <person name="Monk M."/>
            <person name="Kocsube S."/>
            <person name="Drula E."/>
            <person name="Lipzen A."/>
            <person name="Balint B."/>
            <person name="Henrissat B."/>
            <person name="Andreopoulos B."/>
            <person name="Martin F.M."/>
            <person name="Harder C.B."/>
            <person name="Rigling D."/>
            <person name="Ford K.L."/>
            <person name="Foster G.D."/>
            <person name="Pangilinan J."/>
            <person name="Papanicolaou A."/>
            <person name="Barry K."/>
            <person name="LaButti K."/>
            <person name="Viragh M."/>
            <person name="Koriabine M."/>
            <person name="Yan M."/>
            <person name="Riley R."/>
            <person name="Champramary S."/>
            <person name="Plett K.L."/>
            <person name="Tsai I.J."/>
            <person name="Slot J."/>
            <person name="Sipos G."/>
            <person name="Plett J."/>
            <person name="Nagy L.G."/>
            <person name="Grigoriev I.V."/>
        </authorList>
    </citation>
    <scope>NUCLEOTIDE SEQUENCE</scope>
    <source>
        <strain evidence="4">ICMP 16352</strain>
    </source>
</reference>
<feature type="region of interest" description="Disordered" evidence="2">
    <location>
        <begin position="643"/>
        <end position="750"/>
    </location>
</feature>
<feature type="compositionally biased region" description="Polar residues" evidence="2">
    <location>
        <begin position="1002"/>
        <end position="1022"/>
    </location>
</feature>